<sequence length="586" mass="65628">MITRRTFNGLAVSMAALGTAAPSAVFGQSPAAVARNKTLIVAVQAEAPVYRNVGQANPYSINNEDFRGSIINMFEPLFYYNSNKNEVIPWVASGLENNEDYSSFTVKLRDGVTWSDGKPFTADDVVYTLEMLMANGKGKRDLTQSSGVADAVKAVSKIDPLTVKIDLTKGDPRFAFKYLINYFDIGLQWLPAHVWRDVPDPAAFSFFDVAKGWPLTTGPWKVTRFTDNQIFMDRRPEWWATKAGLATMPAMERVITIPGGTRDRMAQLVAANQVDIVNDIQISEVMKQLVTQNPKITTFTGKDAPYGAKDWWPTSLYFNHKNEKWADLNVRRALNHYLDRKQLIDTAYAGASEPKYDPYPGFGSLKPYIDAIRRIADKYGIGHFDKAKGDELMQKAGFVKNDAGIWAKDGKPLSAVIEAIPVLNAIGPVVAQQLKNAGIDASFRSTPESRAIMRDGKYDLCLFGHRGSISDPYATLENYHSRNALPVGQPILLPARWSNAEYDRIVDEASKVPPNDPRLMDLVKAAMEIWMREAVEAPISEWYHRVPMNQTYWTGWPSEQDPYMQPSFWYTSGSFGYVMPKLKPAS</sequence>
<organism evidence="7 8">
    <name type="scientific">Chelatococcus asaccharovorans</name>
    <dbReference type="NCBI Taxonomy" id="28210"/>
    <lineage>
        <taxon>Bacteria</taxon>
        <taxon>Pseudomonadati</taxon>
        <taxon>Pseudomonadota</taxon>
        <taxon>Alphaproteobacteria</taxon>
        <taxon>Hyphomicrobiales</taxon>
        <taxon>Chelatococcaceae</taxon>
        <taxon>Chelatococcus</taxon>
    </lineage>
</organism>
<dbReference type="PROSITE" id="PS51318">
    <property type="entry name" value="TAT"/>
    <property type="match status" value="1"/>
</dbReference>
<evidence type="ECO:0000256" key="5">
    <source>
        <dbReference type="SAM" id="SignalP"/>
    </source>
</evidence>
<dbReference type="InterPro" id="IPR006311">
    <property type="entry name" value="TAT_signal"/>
</dbReference>
<evidence type="ECO:0000256" key="1">
    <source>
        <dbReference type="ARBA" id="ARBA00004418"/>
    </source>
</evidence>
<comment type="subcellular location">
    <subcellularLocation>
        <location evidence="1">Periplasm</location>
    </subcellularLocation>
</comment>
<evidence type="ECO:0000313" key="7">
    <source>
        <dbReference type="EMBL" id="PXW55107.1"/>
    </source>
</evidence>
<evidence type="ECO:0000313" key="8">
    <source>
        <dbReference type="Proteomes" id="UP000248021"/>
    </source>
</evidence>
<dbReference type="Gene3D" id="3.10.105.10">
    <property type="entry name" value="Dipeptide-binding Protein, Domain 3"/>
    <property type="match status" value="1"/>
</dbReference>
<dbReference type="AlphaFoldDB" id="A0A2V3UAB6"/>
<dbReference type="GO" id="GO:1904680">
    <property type="term" value="F:peptide transmembrane transporter activity"/>
    <property type="evidence" value="ECO:0007669"/>
    <property type="project" value="TreeGrafter"/>
</dbReference>
<evidence type="ECO:0000259" key="6">
    <source>
        <dbReference type="Pfam" id="PF00496"/>
    </source>
</evidence>
<feature type="signal peptide" evidence="5">
    <location>
        <begin position="1"/>
        <end position="27"/>
    </location>
</feature>
<feature type="domain" description="Solute-binding protein family 5" evidence="6">
    <location>
        <begin position="86"/>
        <end position="481"/>
    </location>
</feature>
<dbReference type="OrthoDB" id="9764591at2"/>
<proteinExistence type="inferred from homology"/>
<comment type="similarity">
    <text evidence="2">Belongs to the bacterial solute-binding protein 5 family.</text>
</comment>
<dbReference type="InterPro" id="IPR030678">
    <property type="entry name" value="Peptide/Ni-bd"/>
</dbReference>
<reference evidence="7 8" key="1">
    <citation type="submission" date="2018-05" db="EMBL/GenBank/DDBJ databases">
        <title>Genomic Encyclopedia of Type Strains, Phase IV (KMG-IV): sequencing the most valuable type-strain genomes for metagenomic binning, comparative biology and taxonomic classification.</title>
        <authorList>
            <person name="Goeker M."/>
        </authorList>
    </citation>
    <scope>NUCLEOTIDE SEQUENCE [LARGE SCALE GENOMIC DNA]</scope>
    <source>
        <strain evidence="7 8">DSM 6462</strain>
    </source>
</reference>
<protein>
    <submittedName>
        <fullName evidence="7">Peptide/nickel transport system substrate-binding protein</fullName>
    </submittedName>
</protein>
<name>A0A2V3UAB6_9HYPH</name>
<dbReference type="PANTHER" id="PTHR30290">
    <property type="entry name" value="PERIPLASMIC BINDING COMPONENT OF ABC TRANSPORTER"/>
    <property type="match status" value="1"/>
</dbReference>
<dbReference type="EMBL" id="QJJK01000010">
    <property type="protein sequence ID" value="PXW55107.1"/>
    <property type="molecule type" value="Genomic_DNA"/>
</dbReference>
<dbReference type="RefSeq" id="WP_110376711.1">
    <property type="nucleotide sequence ID" value="NZ_JAHBRY010000003.1"/>
</dbReference>
<dbReference type="Pfam" id="PF00496">
    <property type="entry name" value="SBP_bac_5"/>
    <property type="match status" value="1"/>
</dbReference>
<dbReference type="PIRSF" id="PIRSF002741">
    <property type="entry name" value="MppA"/>
    <property type="match status" value="1"/>
</dbReference>
<evidence type="ECO:0000256" key="2">
    <source>
        <dbReference type="ARBA" id="ARBA00005695"/>
    </source>
</evidence>
<dbReference type="GO" id="GO:0043190">
    <property type="term" value="C:ATP-binding cassette (ABC) transporter complex"/>
    <property type="evidence" value="ECO:0007669"/>
    <property type="project" value="InterPro"/>
</dbReference>
<dbReference type="PANTHER" id="PTHR30290:SF9">
    <property type="entry name" value="OLIGOPEPTIDE-BINDING PROTEIN APPA"/>
    <property type="match status" value="1"/>
</dbReference>
<keyword evidence="8" id="KW-1185">Reference proteome</keyword>
<evidence type="ECO:0000256" key="3">
    <source>
        <dbReference type="ARBA" id="ARBA00022448"/>
    </source>
</evidence>
<dbReference type="GO" id="GO:0015833">
    <property type="term" value="P:peptide transport"/>
    <property type="evidence" value="ECO:0007669"/>
    <property type="project" value="TreeGrafter"/>
</dbReference>
<dbReference type="Gene3D" id="3.90.76.10">
    <property type="entry name" value="Dipeptide-binding Protein, Domain 1"/>
    <property type="match status" value="1"/>
</dbReference>
<dbReference type="GO" id="GO:0030288">
    <property type="term" value="C:outer membrane-bounded periplasmic space"/>
    <property type="evidence" value="ECO:0007669"/>
    <property type="project" value="UniProtKB-ARBA"/>
</dbReference>
<comment type="caution">
    <text evidence="7">The sequence shown here is derived from an EMBL/GenBank/DDBJ whole genome shotgun (WGS) entry which is preliminary data.</text>
</comment>
<dbReference type="InterPro" id="IPR000914">
    <property type="entry name" value="SBP_5_dom"/>
</dbReference>
<dbReference type="CDD" id="cd08509">
    <property type="entry name" value="PBP2_TmCBP_oligosaccharides_like"/>
    <property type="match status" value="1"/>
</dbReference>
<accession>A0A2V3UAB6</accession>
<dbReference type="SUPFAM" id="SSF53850">
    <property type="entry name" value="Periplasmic binding protein-like II"/>
    <property type="match status" value="1"/>
</dbReference>
<dbReference type="Proteomes" id="UP000248021">
    <property type="component" value="Unassembled WGS sequence"/>
</dbReference>
<keyword evidence="3" id="KW-0813">Transport</keyword>
<dbReference type="InterPro" id="IPR039424">
    <property type="entry name" value="SBP_5"/>
</dbReference>
<dbReference type="Gene3D" id="3.40.190.10">
    <property type="entry name" value="Periplasmic binding protein-like II"/>
    <property type="match status" value="1"/>
</dbReference>
<gene>
    <name evidence="7" type="ORF">C7450_11044</name>
</gene>
<feature type="chain" id="PRO_5016027463" evidence="5">
    <location>
        <begin position="28"/>
        <end position="586"/>
    </location>
</feature>
<evidence type="ECO:0000256" key="4">
    <source>
        <dbReference type="ARBA" id="ARBA00022729"/>
    </source>
</evidence>
<keyword evidence="4 5" id="KW-0732">Signal</keyword>